<evidence type="ECO:0000259" key="1">
    <source>
        <dbReference type="Pfam" id="PF13360"/>
    </source>
</evidence>
<sequence length="361" mass="39762">MIVLACIGLSSTSQSDDWPQWLGPSRDAVWREDGIVDRFPEEGPRLRWETKLGAGYSGPAVAKGRVFVMDRLMPRLDPDKARLLHDGPPPRNVNFIRKLLPGSERLVCLSESDGKMIWVHEWDCPYTTVAAYAIGPRATPTVDGDRVYALGAEGNLFCLSSLNGSVIWFRDFKKDYGLEIPEWGTAAHPLVDGSRLICIVGGDRSTCVAFDKATGRELWRALSAKQPGYCPPLIRHIGGRRQLLVWHSDALEALNPENGELYWSVGIKPTYAMSIGQPVVEGNRVYVMGFNRVSACVEVSKDGQSAKLLWKGNTRRGIGGVHNTAFIHDGLIYACGPNGKYSCARLDSGEKLWSTFSPAEG</sequence>
<evidence type="ECO:0000313" key="2">
    <source>
        <dbReference type="EMBL" id="SVA66856.1"/>
    </source>
</evidence>
<dbReference type="InterPro" id="IPR015943">
    <property type="entry name" value="WD40/YVTN_repeat-like_dom_sf"/>
</dbReference>
<protein>
    <recommendedName>
        <fullName evidence="1">Pyrrolo-quinoline quinone repeat domain-containing protein</fullName>
    </recommendedName>
</protein>
<feature type="non-terminal residue" evidence="2">
    <location>
        <position position="361"/>
    </location>
</feature>
<proteinExistence type="predicted"/>
<gene>
    <name evidence="2" type="ORF">METZ01_LOCUS119710</name>
</gene>
<dbReference type="EMBL" id="UINC01015972">
    <property type="protein sequence ID" value="SVA66856.1"/>
    <property type="molecule type" value="Genomic_DNA"/>
</dbReference>
<dbReference type="PANTHER" id="PTHR34512">
    <property type="entry name" value="CELL SURFACE PROTEIN"/>
    <property type="match status" value="1"/>
</dbReference>
<dbReference type="PANTHER" id="PTHR34512:SF30">
    <property type="entry name" value="OUTER MEMBRANE PROTEIN ASSEMBLY FACTOR BAMB"/>
    <property type="match status" value="1"/>
</dbReference>
<dbReference type="AlphaFoldDB" id="A0A381XPZ1"/>
<feature type="domain" description="Pyrrolo-quinoline quinone repeat" evidence="1">
    <location>
        <begin position="104"/>
        <end position="355"/>
    </location>
</feature>
<dbReference type="Gene3D" id="2.130.10.10">
    <property type="entry name" value="YVTN repeat-like/Quinoprotein amine dehydrogenase"/>
    <property type="match status" value="1"/>
</dbReference>
<organism evidence="2">
    <name type="scientific">marine metagenome</name>
    <dbReference type="NCBI Taxonomy" id="408172"/>
    <lineage>
        <taxon>unclassified sequences</taxon>
        <taxon>metagenomes</taxon>
        <taxon>ecological metagenomes</taxon>
    </lineage>
</organism>
<dbReference type="InterPro" id="IPR011047">
    <property type="entry name" value="Quinoprotein_ADH-like_sf"/>
</dbReference>
<dbReference type="Pfam" id="PF13360">
    <property type="entry name" value="PQQ_2"/>
    <property type="match status" value="1"/>
</dbReference>
<name>A0A381XPZ1_9ZZZZ</name>
<dbReference type="SUPFAM" id="SSF50998">
    <property type="entry name" value="Quinoprotein alcohol dehydrogenase-like"/>
    <property type="match status" value="1"/>
</dbReference>
<dbReference type="InterPro" id="IPR002372">
    <property type="entry name" value="PQQ_rpt_dom"/>
</dbReference>
<reference evidence="2" key="1">
    <citation type="submission" date="2018-05" db="EMBL/GenBank/DDBJ databases">
        <authorList>
            <person name="Lanie J.A."/>
            <person name="Ng W.-L."/>
            <person name="Kazmierczak K.M."/>
            <person name="Andrzejewski T.M."/>
            <person name="Davidsen T.M."/>
            <person name="Wayne K.J."/>
            <person name="Tettelin H."/>
            <person name="Glass J.I."/>
            <person name="Rusch D."/>
            <person name="Podicherti R."/>
            <person name="Tsui H.-C.T."/>
            <person name="Winkler M.E."/>
        </authorList>
    </citation>
    <scope>NUCLEOTIDE SEQUENCE</scope>
</reference>
<accession>A0A381XPZ1</accession>